<dbReference type="Pfam" id="PF07228">
    <property type="entry name" value="SpoIIE"/>
    <property type="match status" value="1"/>
</dbReference>
<keyword evidence="2" id="KW-0472">Membrane</keyword>
<reference evidence="4 5" key="1">
    <citation type="submission" date="2022-11" db="EMBL/GenBank/DDBJ databases">
        <title>Desulfobotulus tamanensis H1 sp. nov. - anaerobic, alkaliphilic, sulphate reducing bacterium isolated from terrestrial mud volcano.</title>
        <authorList>
            <person name="Frolova A."/>
            <person name="Merkel A.Y."/>
            <person name="Slobodkin A.I."/>
        </authorList>
    </citation>
    <scope>NUCLEOTIDE SEQUENCE [LARGE SCALE GENOMIC DNA]</scope>
    <source>
        <strain evidence="4 5">H1</strain>
    </source>
</reference>
<keyword evidence="5" id="KW-1185">Reference proteome</keyword>
<evidence type="ECO:0000313" key="5">
    <source>
        <dbReference type="Proteomes" id="UP001209681"/>
    </source>
</evidence>
<dbReference type="InterPro" id="IPR001932">
    <property type="entry name" value="PPM-type_phosphatase-like_dom"/>
</dbReference>
<dbReference type="EMBL" id="JAPFPW010000005">
    <property type="protein sequence ID" value="MCW7753578.1"/>
    <property type="molecule type" value="Genomic_DNA"/>
</dbReference>
<dbReference type="SUPFAM" id="SSF81606">
    <property type="entry name" value="PP2C-like"/>
    <property type="match status" value="1"/>
</dbReference>
<dbReference type="PANTHER" id="PTHR43156:SF2">
    <property type="entry name" value="STAGE II SPORULATION PROTEIN E"/>
    <property type="match status" value="1"/>
</dbReference>
<name>A0ABT3N7Z6_9BACT</name>
<sequence length="478" mass="53327">MARTASLSIRILLYFLLLAMIITLASTILMVAQDHQQEQKAMHQTLDQIGYTYVHTISALVWNMGSEEIFLVADGIHNIPGVVHVKVEDEKKQRLAEKGEETEGTTRIYPLYQLEGLIPSTIGTLFVTMDTVAMNQRIRTNGLRILAIRAVDLMIISLAFLWIIRHLITRRLETMAVYTRNMNLDGLETPLILQKTTGSQDTDELDTVAGAINIMRLSILQGLEQKAEKARMEGEIRAAAAIQGALLPQSPPLIFSTDAAFAFEPALEVSGDYFDFFPLDEFRMGVVIADASGKGIPAAMIVSAARVLIMAYPELQSRPDALLCAMNRTLPSAMGASQFLTLTYFVVDTRENRITLVSAGHDPVLLKRGSGEILSLKPHGYPFCRLHQKTFDTRLKSLRLSIEPGDTLLAFTDGVTETLSPENEAFGENRIRSLMKQNHSSPEDLIRSIRNQLEHFRNNRIPLDDATLVALHFHPRHP</sequence>
<keyword evidence="2" id="KW-1133">Transmembrane helix</keyword>
<evidence type="ECO:0000259" key="3">
    <source>
        <dbReference type="SMART" id="SM00331"/>
    </source>
</evidence>
<feature type="domain" description="PPM-type phosphatase" evidence="3">
    <location>
        <begin position="250"/>
        <end position="473"/>
    </location>
</feature>
<evidence type="ECO:0000256" key="1">
    <source>
        <dbReference type="ARBA" id="ARBA00022801"/>
    </source>
</evidence>
<evidence type="ECO:0000313" key="4">
    <source>
        <dbReference type="EMBL" id="MCW7753578.1"/>
    </source>
</evidence>
<dbReference type="RefSeq" id="WP_265424448.1">
    <property type="nucleotide sequence ID" value="NZ_JAPFPW010000005.1"/>
</dbReference>
<dbReference type="Proteomes" id="UP001209681">
    <property type="component" value="Unassembled WGS sequence"/>
</dbReference>
<accession>A0ABT3N7Z6</accession>
<keyword evidence="1" id="KW-0378">Hydrolase</keyword>
<feature type="transmembrane region" description="Helical" evidence="2">
    <location>
        <begin position="12"/>
        <end position="32"/>
    </location>
</feature>
<dbReference type="Pfam" id="PF17149">
    <property type="entry name" value="CHASE5"/>
    <property type="match status" value="1"/>
</dbReference>
<dbReference type="PANTHER" id="PTHR43156">
    <property type="entry name" value="STAGE II SPORULATION PROTEIN E-RELATED"/>
    <property type="match status" value="1"/>
</dbReference>
<gene>
    <name evidence="4" type="ORF">OOT00_06190</name>
</gene>
<protein>
    <submittedName>
        <fullName evidence="4">SpoIIE family protein phosphatase</fullName>
    </submittedName>
</protein>
<dbReference type="InterPro" id="IPR033414">
    <property type="entry name" value="Sensor_dom"/>
</dbReference>
<keyword evidence="2" id="KW-0812">Transmembrane</keyword>
<comment type="caution">
    <text evidence="4">The sequence shown here is derived from an EMBL/GenBank/DDBJ whole genome shotgun (WGS) entry which is preliminary data.</text>
</comment>
<feature type="transmembrane region" description="Helical" evidence="2">
    <location>
        <begin position="146"/>
        <end position="164"/>
    </location>
</feature>
<dbReference type="InterPro" id="IPR036457">
    <property type="entry name" value="PPM-type-like_dom_sf"/>
</dbReference>
<proteinExistence type="predicted"/>
<organism evidence="4 5">
    <name type="scientific">Desulfobotulus pelophilus</name>
    <dbReference type="NCBI Taxonomy" id="2823377"/>
    <lineage>
        <taxon>Bacteria</taxon>
        <taxon>Pseudomonadati</taxon>
        <taxon>Thermodesulfobacteriota</taxon>
        <taxon>Desulfobacteria</taxon>
        <taxon>Desulfobacterales</taxon>
        <taxon>Desulfobacteraceae</taxon>
        <taxon>Desulfobotulus</taxon>
    </lineage>
</organism>
<dbReference type="SMART" id="SM00331">
    <property type="entry name" value="PP2C_SIG"/>
    <property type="match status" value="1"/>
</dbReference>
<dbReference type="InterPro" id="IPR052016">
    <property type="entry name" value="Bact_Sigma-Reg"/>
</dbReference>
<dbReference type="Gene3D" id="3.60.40.10">
    <property type="entry name" value="PPM-type phosphatase domain"/>
    <property type="match status" value="1"/>
</dbReference>
<evidence type="ECO:0000256" key="2">
    <source>
        <dbReference type="SAM" id="Phobius"/>
    </source>
</evidence>